<organism evidence="2 3">
    <name type="scientific">Portunus trituberculatus</name>
    <name type="common">Swimming crab</name>
    <name type="synonym">Neptunus trituberculatus</name>
    <dbReference type="NCBI Taxonomy" id="210409"/>
    <lineage>
        <taxon>Eukaryota</taxon>
        <taxon>Metazoa</taxon>
        <taxon>Ecdysozoa</taxon>
        <taxon>Arthropoda</taxon>
        <taxon>Crustacea</taxon>
        <taxon>Multicrustacea</taxon>
        <taxon>Malacostraca</taxon>
        <taxon>Eumalacostraca</taxon>
        <taxon>Eucarida</taxon>
        <taxon>Decapoda</taxon>
        <taxon>Pleocyemata</taxon>
        <taxon>Brachyura</taxon>
        <taxon>Eubrachyura</taxon>
        <taxon>Portunoidea</taxon>
        <taxon>Portunidae</taxon>
        <taxon>Portuninae</taxon>
        <taxon>Portunus</taxon>
    </lineage>
</organism>
<reference evidence="2 3" key="1">
    <citation type="submission" date="2019-05" db="EMBL/GenBank/DDBJ databases">
        <title>Another draft genome of Portunus trituberculatus and its Hox gene families provides insights of decapod evolution.</title>
        <authorList>
            <person name="Jeong J.-H."/>
            <person name="Song I."/>
            <person name="Kim S."/>
            <person name="Choi T."/>
            <person name="Kim D."/>
            <person name="Ryu S."/>
            <person name="Kim W."/>
        </authorList>
    </citation>
    <scope>NUCLEOTIDE SEQUENCE [LARGE SCALE GENOMIC DNA]</scope>
    <source>
        <tissue evidence="2">Muscle</tissue>
    </source>
</reference>
<proteinExistence type="predicted"/>
<evidence type="ECO:0000313" key="3">
    <source>
        <dbReference type="Proteomes" id="UP000324222"/>
    </source>
</evidence>
<comment type="caution">
    <text evidence="2">The sequence shown here is derived from an EMBL/GenBank/DDBJ whole genome shotgun (WGS) entry which is preliminary data.</text>
</comment>
<evidence type="ECO:0000313" key="2">
    <source>
        <dbReference type="EMBL" id="MPC55453.1"/>
    </source>
</evidence>
<gene>
    <name evidence="2" type="ORF">E2C01_049388</name>
</gene>
<sequence length="134" mass="14341">MLEPNNERRTALECRNFKTTVEAPGIAPPPPLSPPPPSPAGASCLPRILSLLKRTTKATPSRHHRLDAQAYLQQLDQPSASCLPSMPPLHPTTEDQAEIGSKISESILGRQVVSAAAIQVLAAVVLPQQPLLSF</sequence>
<feature type="compositionally biased region" description="Pro residues" evidence="1">
    <location>
        <begin position="26"/>
        <end position="39"/>
    </location>
</feature>
<keyword evidence="3" id="KW-1185">Reference proteome</keyword>
<dbReference type="EMBL" id="VSRR010013194">
    <property type="protein sequence ID" value="MPC55453.1"/>
    <property type="molecule type" value="Genomic_DNA"/>
</dbReference>
<protein>
    <submittedName>
        <fullName evidence="2">Uncharacterized protein</fullName>
    </submittedName>
</protein>
<feature type="region of interest" description="Disordered" evidence="1">
    <location>
        <begin position="21"/>
        <end position="40"/>
    </location>
</feature>
<dbReference type="Proteomes" id="UP000324222">
    <property type="component" value="Unassembled WGS sequence"/>
</dbReference>
<accession>A0A5B7GDU3</accession>
<evidence type="ECO:0000256" key="1">
    <source>
        <dbReference type="SAM" id="MobiDB-lite"/>
    </source>
</evidence>
<dbReference type="AlphaFoldDB" id="A0A5B7GDU3"/>
<name>A0A5B7GDU3_PORTR</name>